<dbReference type="NCBIfam" id="TIGR00097">
    <property type="entry name" value="HMP-P_kinase"/>
    <property type="match status" value="1"/>
</dbReference>
<dbReference type="GO" id="GO:0008478">
    <property type="term" value="F:pyridoxal kinase activity"/>
    <property type="evidence" value="ECO:0007669"/>
    <property type="project" value="UniProtKB-EC"/>
</dbReference>
<evidence type="ECO:0000256" key="9">
    <source>
        <dbReference type="ARBA" id="ARBA00042307"/>
    </source>
</evidence>
<dbReference type="EC" id="2.7.1.35" evidence="2"/>
<comment type="similarity">
    <text evidence="1">Belongs to the ThiD family.</text>
</comment>
<sequence>MENVLTIAGSDSLAGGGLQADLKTFEEMDTFGFSAITSVIDIFPQEVKMTSLAPELLEQQLASIFDQVNLSGIKIGLLGNIEMVGIVSRYLEKTAVPVVVDPVFFFKEGSLDSQNSYIEAVKQKLLPKATITTPNLLEAQQLSGIKIDNVEKLAEAAKMIQALGCPNVVIKGGTRLAGQTAVDYLLTEDNGYLLEDNKVKTTTINGAGCTFSAGITALLARGTSVIGAVKKSKAFVHEAIVDGVRIGNSSGSVYQGAARREDHDAKK</sequence>
<dbReference type="OrthoDB" id="9810880at2"/>
<evidence type="ECO:0000256" key="10">
    <source>
        <dbReference type="ARBA" id="ARBA00042348"/>
    </source>
</evidence>
<evidence type="ECO:0000256" key="3">
    <source>
        <dbReference type="ARBA" id="ARBA00022679"/>
    </source>
</evidence>
<dbReference type="PATRIC" id="fig|1423815.3.peg.1294"/>
<keyword evidence="6 15" id="KW-0418">Kinase</keyword>
<dbReference type="GO" id="GO:0005524">
    <property type="term" value="F:ATP binding"/>
    <property type="evidence" value="ECO:0007669"/>
    <property type="project" value="UniProtKB-KW"/>
</dbReference>
<evidence type="ECO:0000256" key="1">
    <source>
        <dbReference type="ARBA" id="ARBA00009879"/>
    </source>
</evidence>
<accession>A0A0R1SIX6</accession>
<evidence type="ECO:0000256" key="8">
    <source>
        <dbReference type="ARBA" id="ARBA00022842"/>
    </source>
</evidence>
<gene>
    <name evidence="15" type="ORF">FC27_GL001262</name>
</gene>
<dbReference type="InterPro" id="IPR013749">
    <property type="entry name" value="PM/HMP-P_kinase-1"/>
</dbReference>
<dbReference type="EMBL" id="AZFA01000026">
    <property type="protein sequence ID" value="KRL65827.1"/>
    <property type="molecule type" value="Genomic_DNA"/>
</dbReference>
<dbReference type="Pfam" id="PF08543">
    <property type="entry name" value="Phos_pyr_kin"/>
    <property type="match status" value="1"/>
</dbReference>
<evidence type="ECO:0000256" key="6">
    <source>
        <dbReference type="ARBA" id="ARBA00022777"/>
    </source>
</evidence>
<dbReference type="Gene3D" id="3.40.1190.20">
    <property type="match status" value="1"/>
</dbReference>
<evidence type="ECO:0000256" key="2">
    <source>
        <dbReference type="ARBA" id="ARBA00012104"/>
    </source>
</evidence>
<reference evidence="15 16" key="1">
    <citation type="journal article" date="2015" name="Genome Announc.">
        <title>Expanding the biotechnology potential of lactobacilli through comparative genomics of 213 strains and associated genera.</title>
        <authorList>
            <person name="Sun Z."/>
            <person name="Harris H.M."/>
            <person name="McCann A."/>
            <person name="Guo C."/>
            <person name="Argimon S."/>
            <person name="Zhang W."/>
            <person name="Yang X."/>
            <person name="Jeffery I.B."/>
            <person name="Cooney J.C."/>
            <person name="Kagawa T.F."/>
            <person name="Liu W."/>
            <person name="Song Y."/>
            <person name="Salvetti E."/>
            <person name="Wrobel A."/>
            <person name="Rasinkangas P."/>
            <person name="Parkhill J."/>
            <person name="Rea M.C."/>
            <person name="O'Sullivan O."/>
            <person name="Ritari J."/>
            <person name="Douillard F.P."/>
            <person name="Paul Ross R."/>
            <person name="Yang R."/>
            <person name="Briner A.E."/>
            <person name="Felis G.E."/>
            <person name="de Vos W.M."/>
            <person name="Barrangou R."/>
            <person name="Klaenhammer T.R."/>
            <person name="Caufield P.W."/>
            <person name="Cui Y."/>
            <person name="Zhang H."/>
            <person name="O'Toole P.W."/>
        </authorList>
    </citation>
    <scope>NUCLEOTIDE SEQUENCE [LARGE SCALE GENOMIC DNA]</scope>
    <source>
        <strain evidence="15 16">DSM 14857</strain>
    </source>
</reference>
<feature type="domain" description="Pyridoxamine kinase/Phosphomethylpyrimidine kinase" evidence="14">
    <location>
        <begin position="11"/>
        <end position="253"/>
    </location>
</feature>
<evidence type="ECO:0000313" key="16">
    <source>
        <dbReference type="Proteomes" id="UP000051647"/>
    </source>
</evidence>
<keyword evidence="7" id="KW-0067">ATP-binding</keyword>
<dbReference type="GO" id="GO:0008902">
    <property type="term" value="F:hydroxymethylpyrimidine kinase activity"/>
    <property type="evidence" value="ECO:0007669"/>
    <property type="project" value="TreeGrafter"/>
</dbReference>
<keyword evidence="16" id="KW-1185">Reference proteome</keyword>
<dbReference type="FunFam" id="3.40.1190.20:FF:000003">
    <property type="entry name" value="Phosphomethylpyrimidine kinase ThiD"/>
    <property type="match status" value="1"/>
</dbReference>
<dbReference type="GO" id="GO:0005829">
    <property type="term" value="C:cytosol"/>
    <property type="evidence" value="ECO:0007669"/>
    <property type="project" value="TreeGrafter"/>
</dbReference>
<dbReference type="STRING" id="1423815.FC27_GL001262"/>
<dbReference type="SUPFAM" id="SSF53613">
    <property type="entry name" value="Ribokinase-like"/>
    <property type="match status" value="1"/>
</dbReference>
<keyword evidence="8" id="KW-0460">Magnesium</keyword>
<dbReference type="GO" id="GO:0009228">
    <property type="term" value="P:thiamine biosynthetic process"/>
    <property type="evidence" value="ECO:0007669"/>
    <property type="project" value="InterPro"/>
</dbReference>
<evidence type="ECO:0000256" key="7">
    <source>
        <dbReference type="ARBA" id="ARBA00022840"/>
    </source>
</evidence>
<dbReference type="eggNOG" id="COG0351">
    <property type="taxonomic scope" value="Bacteria"/>
</dbReference>
<keyword evidence="4" id="KW-0479">Metal-binding</keyword>
<comment type="catalytic activity">
    <reaction evidence="13">
        <text>pyridoxal + ATP = pyridoxal 5'-phosphate + ADP + H(+)</text>
        <dbReference type="Rhea" id="RHEA:10224"/>
        <dbReference type="ChEBI" id="CHEBI:15378"/>
        <dbReference type="ChEBI" id="CHEBI:17310"/>
        <dbReference type="ChEBI" id="CHEBI:30616"/>
        <dbReference type="ChEBI" id="CHEBI:456216"/>
        <dbReference type="ChEBI" id="CHEBI:597326"/>
        <dbReference type="EC" id="2.7.1.35"/>
    </reaction>
</comment>
<comment type="caution">
    <text evidence="15">The sequence shown here is derived from an EMBL/GenBank/DDBJ whole genome shotgun (WGS) entry which is preliminary data.</text>
</comment>
<organism evidence="15 16">
    <name type="scientific">Companilactobacillus versmoldensis DSM 14857 = KCTC 3814</name>
    <dbReference type="NCBI Taxonomy" id="1423815"/>
    <lineage>
        <taxon>Bacteria</taxon>
        <taxon>Bacillati</taxon>
        <taxon>Bacillota</taxon>
        <taxon>Bacilli</taxon>
        <taxon>Lactobacillales</taxon>
        <taxon>Lactobacillaceae</taxon>
        <taxon>Companilactobacillus</taxon>
    </lineage>
</organism>
<proteinExistence type="inferred from homology"/>
<evidence type="ECO:0000256" key="11">
    <source>
        <dbReference type="ARBA" id="ARBA00042396"/>
    </source>
</evidence>
<dbReference type="AlphaFoldDB" id="A0A0R1SIX6"/>
<evidence type="ECO:0000259" key="14">
    <source>
        <dbReference type="Pfam" id="PF08543"/>
    </source>
</evidence>
<dbReference type="InterPro" id="IPR029056">
    <property type="entry name" value="Ribokinase-like"/>
</dbReference>
<dbReference type="Proteomes" id="UP000051647">
    <property type="component" value="Unassembled WGS sequence"/>
</dbReference>
<dbReference type="GO" id="GO:0008972">
    <property type="term" value="F:phosphomethylpyrimidine kinase activity"/>
    <property type="evidence" value="ECO:0007669"/>
    <property type="project" value="InterPro"/>
</dbReference>
<evidence type="ECO:0000256" key="13">
    <source>
        <dbReference type="ARBA" id="ARBA00049293"/>
    </source>
</evidence>
<keyword evidence="3" id="KW-0808">Transferase</keyword>
<dbReference type="InterPro" id="IPR004399">
    <property type="entry name" value="HMP/HMP-P_kinase_dom"/>
</dbReference>
<dbReference type="RefSeq" id="WP_010624743.1">
    <property type="nucleotide sequence ID" value="NZ_AZFA01000026.1"/>
</dbReference>
<evidence type="ECO:0000256" key="5">
    <source>
        <dbReference type="ARBA" id="ARBA00022741"/>
    </source>
</evidence>
<evidence type="ECO:0000256" key="12">
    <source>
        <dbReference type="ARBA" id="ARBA00042531"/>
    </source>
</evidence>
<evidence type="ECO:0000256" key="4">
    <source>
        <dbReference type="ARBA" id="ARBA00022723"/>
    </source>
</evidence>
<protein>
    <recommendedName>
        <fullName evidence="2">pyridoxal kinase</fullName>
        <ecNumber evidence="2">2.7.1.35</ecNumber>
    </recommendedName>
    <alternativeName>
        <fullName evidence="10">PN/PL/PM kinase</fullName>
    </alternativeName>
    <alternativeName>
        <fullName evidence="11">Pyridoxal kinase</fullName>
    </alternativeName>
    <alternativeName>
        <fullName evidence="9">Pyridoxamine kinase</fullName>
    </alternativeName>
    <alternativeName>
        <fullName evidence="12">Vitamin B6 kinase</fullName>
    </alternativeName>
</protein>
<name>A0A0R1SIX6_9LACO</name>
<keyword evidence="5" id="KW-0547">Nucleotide-binding</keyword>
<dbReference type="PANTHER" id="PTHR20858:SF19">
    <property type="entry name" value="PYRIDOXINE KINASE"/>
    <property type="match status" value="1"/>
</dbReference>
<dbReference type="GO" id="GO:0046872">
    <property type="term" value="F:metal ion binding"/>
    <property type="evidence" value="ECO:0007669"/>
    <property type="project" value="UniProtKB-KW"/>
</dbReference>
<dbReference type="PANTHER" id="PTHR20858">
    <property type="entry name" value="PHOSPHOMETHYLPYRIMIDINE KINASE"/>
    <property type="match status" value="1"/>
</dbReference>
<dbReference type="CDD" id="cd01169">
    <property type="entry name" value="HMPP_kinase"/>
    <property type="match status" value="1"/>
</dbReference>
<evidence type="ECO:0000313" key="15">
    <source>
        <dbReference type="EMBL" id="KRL65827.1"/>
    </source>
</evidence>